<dbReference type="Proteomes" id="UP000654918">
    <property type="component" value="Unassembled WGS sequence"/>
</dbReference>
<keyword evidence="1" id="KW-0812">Transmembrane</keyword>
<evidence type="ECO:0000313" key="3">
    <source>
        <dbReference type="Proteomes" id="UP000654918"/>
    </source>
</evidence>
<dbReference type="CDD" id="cd12087">
    <property type="entry name" value="TM_EGFR-like"/>
    <property type="match status" value="1"/>
</dbReference>
<keyword evidence="1" id="KW-1133">Transmembrane helix</keyword>
<sequence>NTNSLPTVDDRLRSLTRLVDFNLCQWPLSYQRHIDITFLHFLAPTMLVILPLAVLGLASTVMTESQKRDWNQCYYAKDAVAPPDLLPCLDESKADGASWCCFAGHSCVKQACWDEETAVTYQYGCNDPTYEHKNCPPKGGLDMGKSPWVGLVICNDTHNEGIQKFWACNHPDTCGDYCPGEARNPQVTQTTWPWTIQGMPPLSYCDDLGSRVLAMSAPTTLAATGSVPKVATGTNGKPTPTRLPIRSEAVKTSVSVTMVVPVETASPTVGTTPTPTSTNTSDEGAVALSLGAIAGIAVGSTLGVVAVIAGIFFMWRQRRKAAQGHIHDSTPPAAPLMGTGASAYDEKRNLMVPGTPSFFSSRAGVHRPQSVISSGAPTLSPMGTPNTPVSPCYAQHPHATHAELSDEARVIYEMPAINERCEAP</sequence>
<organism evidence="2 3">
    <name type="scientific">Colletotrichum plurivorum</name>
    <dbReference type="NCBI Taxonomy" id="2175906"/>
    <lineage>
        <taxon>Eukaryota</taxon>
        <taxon>Fungi</taxon>
        <taxon>Dikarya</taxon>
        <taxon>Ascomycota</taxon>
        <taxon>Pezizomycotina</taxon>
        <taxon>Sordariomycetes</taxon>
        <taxon>Hypocreomycetidae</taxon>
        <taxon>Glomerellales</taxon>
        <taxon>Glomerellaceae</taxon>
        <taxon>Colletotrichum</taxon>
        <taxon>Colletotrichum orchidearum species complex</taxon>
    </lineage>
</organism>
<comment type="caution">
    <text evidence="2">The sequence shown here is derived from an EMBL/GenBank/DDBJ whole genome shotgun (WGS) entry which is preliminary data.</text>
</comment>
<feature type="non-terminal residue" evidence="2">
    <location>
        <position position="424"/>
    </location>
</feature>
<evidence type="ECO:0000313" key="2">
    <source>
        <dbReference type="EMBL" id="KAF6824749.1"/>
    </source>
</evidence>
<keyword evidence="3" id="KW-1185">Reference proteome</keyword>
<feature type="transmembrane region" description="Helical" evidence="1">
    <location>
        <begin position="38"/>
        <end position="58"/>
    </location>
</feature>
<dbReference type="EMBL" id="WIGO01000187">
    <property type="protein sequence ID" value="KAF6824749.1"/>
    <property type="molecule type" value="Genomic_DNA"/>
</dbReference>
<evidence type="ECO:0000256" key="1">
    <source>
        <dbReference type="SAM" id="Phobius"/>
    </source>
</evidence>
<gene>
    <name evidence="2" type="ORF">CPLU01_10698</name>
</gene>
<protein>
    <submittedName>
        <fullName evidence="2">Uncharacterized protein</fullName>
    </submittedName>
</protein>
<dbReference type="AlphaFoldDB" id="A0A8H6N932"/>
<reference evidence="2" key="1">
    <citation type="journal article" date="2020" name="Phytopathology">
        <title>Genome Sequence Resources of Colletotrichum truncatum, C. plurivorum, C. musicola, and C. sojae: Four Species Pathogenic to Soybean (Glycine max).</title>
        <authorList>
            <person name="Rogerio F."/>
            <person name="Boufleur T.R."/>
            <person name="Ciampi-Guillardi M."/>
            <person name="Sukno S.A."/>
            <person name="Thon M.R."/>
            <person name="Massola Junior N.S."/>
            <person name="Baroncelli R."/>
        </authorList>
    </citation>
    <scope>NUCLEOTIDE SEQUENCE</scope>
    <source>
        <strain evidence="2">LFN00145</strain>
    </source>
</reference>
<accession>A0A8H6N932</accession>
<name>A0A8H6N932_9PEZI</name>
<keyword evidence="1" id="KW-0472">Membrane</keyword>
<proteinExistence type="predicted"/>
<feature type="transmembrane region" description="Helical" evidence="1">
    <location>
        <begin position="286"/>
        <end position="315"/>
    </location>
</feature>